<gene>
    <name evidence="4" type="ORF">FHS74_003911</name>
</gene>
<dbReference type="GO" id="GO:0016491">
    <property type="term" value="F:oxidoreductase activity"/>
    <property type="evidence" value="ECO:0007669"/>
    <property type="project" value="UniProtKB-KW"/>
</dbReference>
<name>A0A7X0B060_9PROT</name>
<dbReference type="EMBL" id="JACIIZ010000011">
    <property type="protein sequence ID" value="MBB6253342.1"/>
    <property type="molecule type" value="Genomic_DNA"/>
</dbReference>
<dbReference type="RefSeq" id="WP_184803692.1">
    <property type="nucleotide sequence ID" value="NZ_JACIIZ010000011.1"/>
</dbReference>
<dbReference type="SUPFAM" id="SSF51735">
    <property type="entry name" value="NAD(P)-binding Rossmann-fold domains"/>
    <property type="match status" value="1"/>
</dbReference>
<evidence type="ECO:0000313" key="4">
    <source>
        <dbReference type="EMBL" id="MBB6253342.1"/>
    </source>
</evidence>
<keyword evidence="2" id="KW-0560">Oxidoreductase</keyword>
<dbReference type="PRINTS" id="PR00080">
    <property type="entry name" value="SDRFAMILY"/>
</dbReference>
<evidence type="ECO:0000256" key="3">
    <source>
        <dbReference type="RuleBase" id="RU000363"/>
    </source>
</evidence>
<dbReference type="CDD" id="cd05233">
    <property type="entry name" value="SDR_c"/>
    <property type="match status" value="1"/>
</dbReference>
<proteinExistence type="inferred from homology"/>
<dbReference type="PANTHER" id="PTHR44196">
    <property type="entry name" value="DEHYDROGENASE/REDUCTASE SDR FAMILY MEMBER 7B"/>
    <property type="match status" value="1"/>
</dbReference>
<dbReference type="Gene3D" id="3.40.50.720">
    <property type="entry name" value="NAD(P)-binding Rossmann-like Domain"/>
    <property type="match status" value="1"/>
</dbReference>
<sequence>MAKTIVITGAGTGLGREVARELAADGHILVLLGRTLSKLEKVAAEIGGGAYAVACDVSSADSVRDAFAVIAGRSAAIDVLINNAAVYQPFLVKDASDEQILSAVMTNYVGPIYCVRAAIPMMGKGGHVINVSSESVGLPFPMFSLYQSSKAGLERFSEALSAELAVDGIRVTTVRAGQMMGEDMTWNITPEVAARFGAACARAGLDLRSRPISHFSSPAKIFRQLIDLPPDLNLEFVHLQARHR</sequence>
<dbReference type="PRINTS" id="PR00081">
    <property type="entry name" value="GDHRDH"/>
</dbReference>
<organism evidence="4 5">
    <name type="scientific">Nitrospirillum iridis</name>
    <dbReference type="NCBI Taxonomy" id="765888"/>
    <lineage>
        <taxon>Bacteria</taxon>
        <taxon>Pseudomonadati</taxon>
        <taxon>Pseudomonadota</taxon>
        <taxon>Alphaproteobacteria</taxon>
        <taxon>Rhodospirillales</taxon>
        <taxon>Azospirillaceae</taxon>
        <taxon>Nitrospirillum</taxon>
    </lineage>
</organism>
<dbReference type="InterPro" id="IPR036291">
    <property type="entry name" value="NAD(P)-bd_dom_sf"/>
</dbReference>
<comment type="similarity">
    <text evidence="1 3">Belongs to the short-chain dehydrogenases/reductases (SDR) family.</text>
</comment>
<evidence type="ECO:0000313" key="5">
    <source>
        <dbReference type="Proteomes" id="UP000539175"/>
    </source>
</evidence>
<dbReference type="PANTHER" id="PTHR44196:SF1">
    <property type="entry name" value="DEHYDROGENASE_REDUCTASE SDR FAMILY MEMBER 7B"/>
    <property type="match status" value="1"/>
</dbReference>
<dbReference type="InterPro" id="IPR002347">
    <property type="entry name" value="SDR_fam"/>
</dbReference>
<reference evidence="4 5" key="1">
    <citation type="submission" date="2020-08" db="EMBL/GenBank/DDBJ databases">
        <title>Genomic Encyclopedia of Type Strains, Phase IV (KMG-IV): sequencing the most valuable type-strain genomes for metagenomic binning, comparative biology and taxonomic classification.</title>
        <authorList>
            <person name="Goeker M."/>
        </authorList>
    </citation>
    <scope>NUCLEOTIDE SEQUENCE [LARGE SCALE GENOMIC DNA]</scope>
    <source>
        <strain evidence="4 5">DSM 22198</strain>
    </source>
</reference>
<accession>A0A7X0B060</accession>
<comment type="caution">
    <text evidence="4">The sequence shown here is derived from an EMBL/GenBank/DDBJ whole genome shotgun (WGS) entry which is preliminary data.</text>
</comment>
<dbReference type="Pfam" id="PF00106">
    <property type="entry name" value="adh_short"/>
    <property type="match status" value="1"/>
</dbReference>
<protein>
    <submittedName>
        <fullName evidence="4">NAD(P)-dependent dehydrogenase (Short-subunit alcohol dehydrogenase family)</fullName>
    </submittedName>
</protein>
<dbReference type="AlphaFoldDB" id="A0A7X0B060"/>
<keyword evidence="5" id="KW-1185">Reference proteome</keyword>
<evidence type="ECO:0000256" key="1">
    <source>
        <dbReference type="ARBA" id="ARBA00006484"/>
    </source>
</evidence>
<evidence type="ECO:0000256" key="2">
    <source>
        <dbReference type="ARBA" id="ARBA00023002"/>
    </source>
</evidence>
<dbReference type="Proteomes" id="UP000539175">
    <property type="component" value="Unassembled WGS sequence"/>
</dbReference>
<dbReference type="GO" id="GO:0016020">
    <property type="term" value="C:membrane"/>
    <property type="evidence" value="ECO:0007669"/>
    <property type="project" value="TreeGrafter"/>
</dbReference>